<evidence type="ECO:0000313" key="5">
    <source>
        <dbReference type="EMBL" id="WCG22611.1"/>
    </source>
</evidence>
<dbReference type="PROSITE" id="PS50949">
    <property type="entry name" value="HTH_GNTR"/>
    <property type="match status" value="1"/>
</dbReference>
<dbReference type="Pfam" id="PF00392">
    <property type="entry name" value="GntR"/>
    <property type="match status" value="1"/>
</dbReference>
<dbReference type="GO" id="GO:0003677">
    <property type="term" value="F:DNA binding"/>
    <property type="evidence" value="ECO:0007669"/>
    <property type="project" value="UniProtKB-KW"/>
</dbReference>
<evidence type="ECO:0000256" key="1">
    <source>
        <dbReference type="ARBA" id="ARBA00023015"/>
    </source>
</evidence>
<dbReference type="InterPro" id="IPR050679">
    <property type="entry name" value="Bact_HTH_transcr_reg"/>
</dbReference>
<dbReference type="PANTHER" id="PTHR44846:SF1">
    <property type="entry name" value="MANNOSYL-D-GLYCERATE TRANSPORT_METABOLISM SYSTEM REPRESSOR MNGR-RELATED"/>
    <property type="match status" value="1"/>
</dbReference>
<dbReference type="Gene3D" id="1.10.10.10">
    <property type="entry name" value="Winged helix-like DNA-binding domain superfamily/Winged helix DNA-binding domain"/>
    <property type="match status" value="1"/>
</dbReference>
<dbReference type="Proteomes" id="UP001179600">
    <property type="component" value="Chromosome"/>
</dbReference>
<gene>
    <name evidence="5" type="ORF">PML95_09510</name>
</gene>
<dbReference type="SUPFAM" id="SSF64288">
    <property type="entry name" value="Chorismate lyase-like"/>
    <property type="match status" value="1"/>
</dbReference>
<organism evidence="5 6">
    <name type="scientific">Vagococcus lutrae</name>
    <dbReference type="NCBI Taxonomy" id="81947"/>
    <lineage>
        <taxon>Bacteria</taxon>
        <taxon>Bacillati</taxon>
        <taxon>Bacillota</taxon>
        <taxon>Bacilli</taxon>
        <taxon>Lactobacillales</taxon>
        <taxon>Enterococcaceae</taxon>
        <taxon>Vagococcus</taxon>
    </lineage>
</organism>
<dbReference type="AlphaFoldDB" id="A0AAF0BI50"/>
<dbReference type="RefSeq" id="WP_126760677.1">
    <property type="nucleotide sequence ID" value="NZ_CP097044.1"/>
</dbReference>
<keyword evidence="3" id="KW-0804">Transcription</keyword>
<evidence type="ECO:0000256" key="3">
    <source>
        <dbReference type="ARBA" id="ARBA00023163"/>
    </source>
</evidence>
<dbReference type="EMBL" id="CP116507">
    <property type="protein sequence ID" value="WCG22611.1"/>
    <property type="molecule type" value="Genomic_DNA"/>
</dbReference>
<dbReference type="InterPro" id="IPR011663">
    <property type="entry name" value="UTRA"/>
</dbReference>
<dbReference type="SMART" id="SM00866">
    <property type="entry name" value="UTRA"/>
    <property type="match status" value="1"/>
</dbReference>
<name>A0AAF0BI50_9ENTE</name>
<protein>
    <submittedName>
        <fullName evidence="5">GntR family transcriptional regulator</fullName>
    </submittedName>
</protein>
<dbReference type="GO" id="GO:0045892">
    <property type="term" value="P:negative regulation of DNA-templated transcription"/>
    <property type="evidence" value="ECO:0007669"/>
    <property type="project" value="TreeGrafter"/>
</dbReference>
<proteinExistence type="predicted"/>
<dbReference type="InterPro" id="IPR036388">
    <property type="entry name" value="WH-like_DNA-bd_sf"/>
</dbReference>
<evidence type="ECO:0000313" key="6">
    <source>
        <dbReference type="Proteomes" id="UP001179600"/>
    </source>
</evidence>
<dbReference type="SMART" id="SM00345">
    <property type="entry name" value="HTH_GNTR"/>
    <property type="match status" value="1"/>
</dbReference>
<dbReference type="Pfam" id="PF07702">
    <property type="entry name" value="UTRA"/>
    <property type="match status" value="1"/>
</dbReference>
<reference evidence="5" key="1">
    <citation type="submission" date="2023-01" db="EMBL/GenBank/DDBJ databases">
        <title>Oxazolidinone resistance genes in florfenicol resistant enterococci from beef cattle and veal calves at slaughter.</title>
        <authorList>
            <person name="Biggel M."/>
        </authorList>
    </citation>
    <scope>NUCLEOTIDE SEQUENCE</scope>
    <source>
        <strain evidence="5">K204-1</strain>
    </source>
</reference>
<feature type="domain" description="HTH gntR-type" evidence="4">
    <location>
        <begin position="8"/>
        <end position="75"/>
    </location>
</feature>
<dbReference type="InterPro" id="IPR028978">
    <property type="entry name" value="Chorismate_lyase_/UTRA_dom_sf"/>
</dbReference>
<accession>A0AAF0BI50</accession>
<dbReference type="PANTHER" id="PTHR44846">
    <property type="entry name" value="MANNOSYL-D-GLYCERATE TRANSPORT/METABOLISM SYSTEM REPRESSOR MNGR-RELATED"/>
    <property type="match status" value="1"/>
</dbReference>
<evidence type="ECO:0000256" key="2">
    <source>
        <dbReference type="ARBA" id="ARBA00023125"/>
    </source>
</evidence>
<dbReference type="PRINTS" id="PR00035">
    <property type="entry name" value="HTHGNTR"/>
</dbReference>
<dbReference type="SUPFAM" id="SSF46785">
    <property type="entry name" value="Winged helix' DNA-binding domain"/>
    <property type="match status" value="1"/>
</dbReference>
<dbReference type="InterPro" id="IPR000524">
    <property type="entry name" value="Tscrpt_reg_HTH_GntR"/>
</dbReference>
<keyword evidence="2" id="KW-0238">DNA-binding</keyword>
<dbReference type="InterPro" id="IPR036390">
    <property type="entry name" value="WH_DNA-bd_sf"/>
</dbReference>
<sequence length="241" mass="28307">MIEKNSATPFYNQLVDILLKEIDTKLKPNDKMMSEREICTKYDVSRTTVRQALSELENMGYIYKRPGKGTFVATLNRDKENLMDFYSFTEQMRQQGKVPSTQILSFEKTKINGYIAHKLNLEDFEEVYWLKRLRLADDVPMMIEYTYIPAKEFPDMTKELLEMKPLYNIYGDIYNKHIKVAEEEFSASIVSETDAKLLNIMTGAPCLKLKRVTYDDTNKAIEFTVSTARSDQFNYKIKHYR</sequence>
<dbReference type="Gene3D" id="3.40.1410.10">
    <property type="entry name" value="Chorismate lyase-like"/>
    <property type="match status" value="1"/>
</dbReference>
<dbReference type="CDD" id="cd07377">
    <property type="entry name" value="WHTH_GntR"/>
    <property type="match status" value="1"/>
</dbReference>
<dbReference type="GO" id="GO:0003700">
    <property type="term" value="F:DNA-binding transcription factor activity"/>
    <property type="evidence" value="ECO:0007669"/>
    <property type="project" value="InterPro"/>
</dbReference>
<keyword evidence="1" id="KW-0805">Transcription regulation</keyword>
<evidence type="ECO:0000259" key="4">
    <source>
        <dbReference type="PROSITE" id="PS50949"/>
    </source>
</evidence>